<sequence length="1354" mass="146630">MSAIRTSPTTATTTTTTRQPAIPAQGAGAPHPERGTPPALSLAQERLWALAQLDGANAAYNEPVAFALRGPLDRAVLDRALDALVARHEALRTRFVPAAGEAYQRIDPPDTGFTLVVEDLTGLPDADARLAARQLDESAAPFDLSRGPLARGRLLVLDAHHHVLLITVHHIVFDGWSRNIMLRELGLLYTALLRGEEPALSPLTWQYSDYARWQREWMAGDEPAGQSAYWARTLADAPPLLELPTDRPRPAEQDYRGGRVRVSLDEELTAALKALAQRHGTTLYSTLLTGWSVLLSRLTGQSDIVVGAPTANRRRGDVAGLMGFFVNTLALRVDLSGSPTGADMLGRVRGTLRGALDHVDLPFERVVELVNPPRSAAHTPLFQTMFAWVPSLRGLLDLPDVEVEPLGIPHAPAKFDLVLALTEEDGRIVGDLDYARALFDHETVERYARYLPRVLARLAEEPGREVADVALMDARERRELLADWSTAEETGTPPAPWPGGLTERFEAQVRTRPTGAALVHAGERLDYTTLERRVNRLAHALISRGAGPGQVVGLHAGRSTELVVGVLGILTAGAAYLPLDPGQPAERLAAMVEDAVPVLVLSDSPDAPRADWRSLTAVEAEGQRDDAPGIAVRPSDPAYVIYTSGSTGRPKGVVVTHDSVTNLFDQWLARFGDAPGEAASAWSSIGFDASVHELLLPLTTGAVLHLVPDELRGDPEALMGWMREHRVATAFLPPSYVKWIDEAPEARLKGLALRQLLTGVESLPEMALYRMGQALPGLRICYGYGPTEATLYSTAYTDPRPLDRPCPIGRPLPRTRLYLLDERLRPVPPGVAGEVCLAGASLARGYVGRPDLTAERFVPDPFVPGERMYRTGDLARWLPDGNAMYVGRLDDQIKLRGFRIEPGEVEAALLELPGVREAAVFADRDAPGGPRLVAGIGRGDAAARPPYAWRAALSERLPDYMIPSVFVELPRLPLNRSGKLDRTALLERSRSALPAQVNTAAPRDHVEMALHRIWTRLLLHPAIGITDNFFDLGGTSISAIKVAHAVQEEFGETLPIRDLMLHPTVEALAERLRKGAAPGQPGDNLIEFRAGDGERRVICVHPAGGTAFCYLPLAAALPGSVGVHGIQSPGINAGEIPLPTVEAMAEEYLKLVDPRPDESLVLCGLSYGGLIAHEMGRRLASAGHTRLSVVLLDTHGTEDAAERAAIEPVDAAEFREKLVRFNGMYPGIEDDQIDRYFRIYNHNRMTARDYPTPASAARLVLVQATADGEDGSDVRAFWQRRAEGGLLVERVECGHWDMLESAEVPRVAGLIAAELTRMSGEPAPPGALQPAALQPAVGQPSAGRQAGPSVAREA</sequence>
<dbReference type="Proteomes" id="UP001348369">
    <property type="component" value="Chromosome"/>
</dbReference>
<gene>
    <name evidence="1" type="ORF">OG835_36375</name>
</gene>
<proteinExistence type="predicted"/>
<keyword evidence="2" id="KW-1185">Reference proteome</keyword>
<protein>
    <submittedName>
        <fullName evidence="1">Amino acid adenylation domain-containing protein</fullName>
    </submittedName>
</protein>
<accession>A0ACD4ZU12</accession>
<evidence type="ECO:0000313" key="1">
    <source>
        <dbReference type="EMBL" id="WSC01946.1"/>
    </source>
</evidence>
<name>A0ACD4ZU12_9ACTN</name>
<dbReference type="EMBL" id="CP109109">
    <property type="protein sequence ID" value="WSC01946.1"/>
    <property type="molecule type" value="Genomic_DNA"/>
</dbReference>
<reference evidence="1" key="1">
    <citation type="submission" date="2022-10" db="EMBL/GenBank/DDBJ databases">
        <title>The complete genomes of actinobacterial strains from the NBC collection.</title>
        <authorList>
            <person name="Joergensen T.S."/>
            <person name="Alvarez Arevalo M."/>
            <person name="Sterndorff E.B."/>
            <person name="Faurdal D."/>
            <person name="Vuksanovic O."/>
            <person name="Mourched A.-S."/>
            <person name="Charusanti P."/>
            <person name="Shaw S."/>
            <person name="Blin K."/>
            <person name="Weber T."/>
        </authorList>
    </citation>
    <scope>NUCLEOTIDE SEQUENCE</scope>
    <source>
        <strain evidence="1">NBC 01771</strain>
    </source>
</reference>
<evidence type="ECO:0000313" key="2">
    <source>
        <dbReference type="Proteomes" id="UP001348369"/>
    </source>
</evidence>
<organism evidence="1 2">
    <name type="scientific">Streptomyces scopuliridis</name>
    <dbReference type="NCBI Taxonomy" id="452529"/>
    <lineage>
        <taxon>Bacteria</taxon>
        <taxon>Bacillati</taxon>
        <taxon>Actinomycetota</taxon>
        <taxon>Actinomycetes</taxon>
        <taxon>Kitasatosporales</taxon>
        <taxon>Streptomycetaceae</taxon>
        <taxon>Streptomyces</taxon>
    </lineage>
</organism>